<evidence type="ECO:0000256" key="4">
    <source>
        <dbReference type="ARBA" id="ARBA00022989"/>
    </source>
</evidence>
<evidence type="ECO:0000256" key="5">
    <source>
        <dbReference type="ARBA" id="ARBA00023136"/>
    </source>
</evidence>
<feature type="transmembrane region" description="Helical" evidence="6">
    <location>
        <begin position="137"/>
        <end position="155"/>
    </location>
</feature>
<dbReference type="EMBL" id="NFLC01000001">
    <property type="protein sequence ID" value="OUQ11836.1"/>
    <property type="molecule type" value="Genomic_DNA"/>
</dbReference>
<evidence type="ECO:0000313" key="8">
    <source>
        <dbReference type="Proteomes" id="UP000196074"/>
    </source>
</evidence>
<reference evidence="8" key="1">
    <citation type="submission" date="2017-04" db="EMBL/GenBank/DDBJ databases">
        <title>Function of individual gut microbiota members based on whole genome sequencing of pure cultures obtained from chicken caecum.</title>
        <authorList>
            <person name="Medvecky M."/>
            <person name="Cejkova D."/>
            <person name="Polansky O."/>
            <person name="Karasova D."/>
            <person name="Kubasova T."/>
            <person name="Cizek A."/>
            <person name="Rychlik I."/>
        </authorList>
    </citation>
    <scope>NUCLEOTIDE SEQUENCE [LARGE SCALE GENOMIC DNA]</scope>
    <source>
        <strain evidence="8">An144</strain>
    </source>
</reference>
<feature type="transmembrane region" description="Helical" evidence="6">
    <location>
        <begin position="79"/>
        <end position="100"/>
    </location>
</feature>
<dbReference type="Proteomes" id="UP000196074">
    <property type="component" value="Unassembled WGS sequence"/>
</dbReference>
<feature type="transmembrane region" description="Helical" evidence="6">
    <location>
        <begin position="106"/>
        <end position="125"/>
    </location>
</feature>
<feature type="transmembrane region" description="Helical" evidence="6">
    <location>
        <begin position="161"/>
        <end position="177"/>
    </location>
</feature>
<keyword evidence="3 6" id="KW-0812">Transmembrane</keyword>
<dbReference type="Pfam" id="PF01027">
    <property type="entry name" value="Bax1-I"/>
    <property type="match status" value="1"/>
</dbReference>
<comment type="caution">
    <text evidence="7">The sequence shown here is derived from an EMBL/GenBank/DDBJ whole genome shotgun (WGS) entry which is preliminary data.</text>
</comment>
<evidence type="ECO:0000256" key="6">
    <source>
        <dbReference type="RuleBase" id="RU004379"/>
    </source>
</evidence>
<dbReference type="GO" id="GO:0005886">
    <property type="term" value="C:plasma membrane"/>
    <property type="evidence" value="ECO:0007669"/>
    <property type="project" value="TreeGrafter"/>
</dbReference>
<accession>A0A0I9WNH8</accession>
<dbReference type="AlphaFoldDB" id="A0A0I9WNH8"/>
<name>A0A0I9WNH8_9ENTE</name>
<protein>
    <submittedName>
        <fullName evidence="7">Uncharacterized protein</fullName>
    </submittedName>
</protein>
<sequence length="224" mass="24994">MNQEFTTTTGLNRFFAKVYGIFGVGLAISALAAYLCSTVFVNQFLATVNQMTFILFWVFEIVLVLVIGRQAFKNPALTLAGFIVYSLLNGVTLSVTLLVYDFGTVTSAFAASSLTFITMAVFGIFTKRDLSGIARALYSFLIGALVVILVNIFMQSSAVDYFISFVLVIIFSGLTAYDNQRIREAYFSYQMENDFGIATFMALQLYLDFINLFLAFVRIFGRDQ</sequence>
<dbReference type="RefSeq" id="WP_047334844.1">
    <property type="nucleotide sequence ID" value="NZ_CP144490.1"/>
</dbReference>
<comment type="subcellular location">
    <subcellularLocation>
        <location evidence="1">Membrane</location>
        <topology evidence="1">Multi-pass membrane protein</topology>
    </subcellularLocation>
</comment>
<dbReference type="InterPro" id="IPR006214">
    <property type="entry name" value="Bax_inhibitor_1-related"/>
</dbReference>
<keyword evidence="4 6" id="KW-1133">Transmembrane helix</keyword>
<organism evidence="7 8">
    <name type="scientific">Enterococcus cecorum</name>
    <dbReference type="NCBI Taxonomy" id="44008"/>
    <lineage>
        <taxon>Bacteria</taxon>
        <taxon>Bacillati</taxon>
        <taxon>Bacillota</taxon>
        <taxon>Bacilli</taxon>
        <taxon>Lactobacillales</taxon>
        <taxon>Enterococcaceae</taxon>
        <taxon>Enterococcus</taxon>
    </lineage>
</organism>
<dbReference type="PANTHER" id="PTHR23291">
    <property type="entry name" value="BAX INHIBITOR-RELATED"/>
    <property type="match status" value="1"/>
</dbReference>
<feature type="transmembrane region" description="Helical" evidence="6">
    <location>
        <begin position="47"/>
        <end position="67"/>
    </location>
</feature>
<evidence type="ECO:0000256" key="2">
    <source>
        <dbReference type="ARBA" id="ARBA00010350"/>
    </source>
</evidence>
<evidence type="ECO:0000256" key="1">
    <source>
        <dbReference type="ARBA" id="ARBA00004141"/>
    </source>
</evidence>
<feature type="transmembrane region" description="Helical" evidence="6">
    <location>
        <begin position="197"/>
        <end position="221"/>
    </location>
</feature>
<dbReference type="CDD" id="cd10432">
    <property type="entry name" value="BI-1-like_bacterial"/>
    <property type="match status" value="1"/>
</dbReference>
<feature type="transmembrane region" description="Helical" evidence="6">
    <location>
        <begin position="21"/>
        <end position="41"/>
    </location>
</feature>
<gene>
    <name evidence="7" type="ORF">B5E88_00420</name>
</gene>
<proteinExistence type="inferred from homology"/>
<dbReference type="PANTHER" id="PTHR23291:SF50">
    <property type="entry name" value="PROTEIN LIFEGUARD 4"/>
    <property type="match status" value="1"/>
</dbReference>
<evidence type="ECO:0000313" key="7">
    <source>
        <dbReference type="EMBL" id="OUQ11836.1"/>
    </source>
</evidence>
<keyword evidence="5 6" id="KW-0472">Membrane</keyword>
<comment type="similarity">
    <text evidence="2 6">Belongs to the BI1 family.</text>
</comment>
<evidence type="ECO:0000256" key="3">
    <source>
        <dbReference type="ARBA" id="ARBA00022692"/>
    </source>
</evidence>